<keyword evidence="2" id="KW-0472">Membrane</keyword>
<feature type="transmembrane region" description="Helical" evidence="2">
    <location>
        <begin position="144"/>
        <end position="164"/>
    </location>
</feature>
<dbReference type="Pfam" id="PF21374">
    <property type="entry name" value="WsaF_N"/>
    <property type="match status" value="1"/>
</dbReference>
<dbReference type="GO" id="GO:0009103">
    <property type="term" value="P:lipopolysaccharide biosynthetic process"/>
    <property type="evidence" value="ECO:0007669"/>
    <property type="project" value="TreeGrafter"/>
</dbReference>
<dbReference type="InterPro" id="IPR048510">
    <property type="entry name" value="WsaF_N"/>
</dbReference>
<evidence type="ECO:0000313" key="5">
    <source>
        <dbReference type="Proteomes" id="UP000261231"/>
    </source>
</evidence>
<dbReference type="Proteomes" id="UP000261231">
    <property type="component" value="Unassembled WGS sequence"/>
</dbReference>
<dbReference type="EMBL" id="QVFD01000002">
    <property type="protein sequence ID" value="RGC50290.1"/>
    <property type="molecule type" value="Genomic_DNA"/>
</dbReference>
<dbReference type="PANTHER" id="PTHR46401:SF2">
    <property type="entry name" value="GLYCOSYLTRANSFERASE WBBK-RELATED"/>
    <property type="match status" value="1"/>
</dbReference>
<dbReference type="OrthoDB" id="9797829at2"/>
<keyword evidence="1" id="KW-0808">Transferase</keyword>
<gene>
    <name evidence="4" type="ORF">DW747_02655</name>
</gene>
<feature type="transmembrane region" description="Helical" evidence="2">
    <location>
        <begin position="197"/>
        <end position="215"/>
    </location>
</feature>
<dbReference type="AlphaFoldDB" id="A0A3E2XP24"/>
<keyword evidence="5" id="KW-1185">Reference proteome</keyword>
<dbReference type="CDD" id="cd03801">
    <property type="entry name" value="GT4_PimA-like"/>
    <property type="match status" value="1"/>
</dbReference>
<feature type="transmembrane region" description="Helical" evidence="2">
    <location>
        <begin position="101"/>
        <end position="132"/>
    </location>
</feature>
<feature type="transmembrane region" description="Helical" evidence="2">
    <location>
        <begin position="9"/>
        <end position="27"/>
    </location>
</feature>
<keyword evidence="2" id="KW-0812">Transmembrane</keyword>
<dbReference type="RefSeq" id="WP_117538876.1">
    <property type="nucleotide sequence ID" value="NZ_JAQENQ010000010.1"/>
</dbReference>
<dbReference type="PANTHER" id="PTHR46401">
    <property type="entry name" value="GLYCOSYLTRANSFERASE WBBK-RELATED"/>
    <property type="match status" value="1"/>
</dbReference>
<evidence type="ECO:0000256" key="2">
    <source>
        <dbReference type="SAM" id="Phobius"/>
    </source>
</evidence>
<protein>
    <recommendedName>
        <fullName evidence="3">WsaF N-terminal domain-containing protein</fullName>
    </recommendedName>
</protein>
<sequence length="824" mass="95932">MSIKLTKNYNYILFFYVLIMILDESNFKLNGEVSLVISSAKILILGVAILYFIVCNWENLKRCLLYWKQEVFLKQNLKVPYKIGAVLKQSYKIVFNSEQSWFLLLLIVINVVSMIKNGLEINIILLCMIVIISSKSSMSSIFKTFFYAFLTGVILVCLASKFGIIHDEINIRYSTDFLSSIFLHGNLYVRHSFGFEFSNQIPFALMTIYFLIIAWKQESITWRQHLLIEVINIYVFIFCGSRFVFMIVLGTNVLFYIVKYGYYNIKRTRLIRKCGYIATTAFGIGTVISFLFVLLYELTPKFIDAFLNFRLTYAFQAVQYYGIHFLGSGFDAGTFSGEIGVIVDNGYIMLFMQRGIIFAIITLALWTSISHLVVKNKNPYIMIPIIMLALENFVDYQIISFRYIPFICLLCHTSDELLYLERKDKKTGILKLKKNGDKNIVMKIMELYKRYEEIRRTKTEVFQLMNSFDFSNIENNKPEKIENVVMLVPAVYPNLGGITSALRILSSLQSKSCSLTLAVCTDDMTVEEARKNAMLCMPNYEGQVKRVDECEQEDYDICIATSWQTAYYAKKISGYKIYFVQDYEPEFYETNDFSALAKNTYSLGYHIISLGQWNADKIKLNCQNCTSRIDIVDFPYDPNEYSFDQRNYDNYKNKKEITIACYIRFIGRRIPYICEYLLSNAKKYMEEKGYKLNVLYFGIDKKNHFNEATNLGKLSRHELYELYQKCDFGMTASMSNISLVPYEMLATGLPLIEFRTGSYRFFLGEDTALLIDFDYKELADKIIEAVNSPEILKLMHQKAEEKLGQLSWKNTCEQFWNILSNVRE</sequence>
<dbReference type="SUPFAM" id="SSF53756">
    <property type="entry name" value="UDP-Glycosyltransferase/glycogen phosphorylase"/>
    <property type="match status" value="1"/>
</dbReference>
<keyword evidence="2" id="KW-1133">Transmembrane helix</keyword>
<reference evidence="4 5" key="1">
    <citation type="submission" date="2018-08" db="EMBL/GenBank/DDBJ databases">
        <title>A genome reference for cultivated species of the human gut microbiota.</title>
        <authorList>
            <person name="Zou Y."/>
            <person name="Xue W."/>
            <person name="Luo G."/>
        </authorList>
    </citation>
    <scope>NUCLEOTIDE SEQUENCE [LARGE SCALE GENOMIC DNA]</scope>
    <source>
        <strain evidence="4 5">AM28-39</strain>
    </source>
</reference>
<feature type="transmembrane region" description="Helical" evidence="2">
    <location>
        <begin position="33"/>
        <end position="54"/>
    </location>
</feature>
<name>A0A3E2XP24_9FIRM</name>
<dbReference type="GO" id="GO:0016757">
    <property type="term" value="F:glycosyltransferase activity"/>
    <property type="evidence" value="ECO:0007669"/>
    <property type="project" value="TreeGrafter"/>
</dbReference>
<evidence type="ECO:0000259" key="3">
    <source>
        <dbReference type="Pfam" id="PF21374"/>
    </source>
</evidence>
<feature type="transmembrane region" description="Helical" evidence="2">
    <location>
        <begin position="355"/>
        <end position="374"/>
    </location>
</feature>
<evidence type="ECO:0000256" key="1">
    <source>
        <dbReference type="ARBA" id="ARBA00022679"/>
    </source>
</evidence>
<dbReference type="Gene3D" id="3.40.50.2000">
    <property type="entry name" value="Glycogen Phosphorylase B"/>
    <property type="match status" value="1"/>
</dbReference>
<dbReference type="GO" id="GO:0030247">
    <property type="term" value="F:polysaccharide binding"/>
    <property type="evidence" value="ECO:0007669"/>
    <property type="project" value="InterPro"/>
</dbReference>
<proteinExistence type="predicted"/>
<accession>A0A3E2XP24</accession>
<evidence type="ECO:0000313" key="4">
    <source>
        <dbReference type="EMBL" id="RGC50290.1"/>
    </source>
</evidence>
<feature type="transmembrane region" description="Helical" evidence="2">
    <location>
        <begin position="274"/>
        <end position="296"/>
    </location>
</feature>
<feature type="domain" description="WsaF N-terminal" evidence="3">
    <location>
        <begin position="486"/>
        <end position="610"/>
    </location>
</feature>
<organism evidence="4 5">
    <name type="scientific">Coprococcus catus</name>
    <dbReference type="NCBI Taxonomy" id="116085"/>
    <lineage>
        <taxon>Bacteria</taxon>
        <taxon>Bacillati</taxon>
        <taxon>Bacillota</taxon>
        <taxon>Clostridia</taxon>
        <taxon>Lachnospirales</taxon>
        <taxon>Lachnospiraceae</taxon>
        <taxon>Coprococcus</taxon>
    </lineage>
</organism>
<dbReference type="Gene3D" id="3.40.50.11090">
    <property type="match status" value="1"/>
</dbReference>
<comment type="caution">
    <text evidence="4">The sequence shown here is derived from an EMBL/GenBank/DDBJ whole genome shotgun (WGS) entry which is preliminary data.</text>
</comment>
<feature type="transmembrane region" description="Helical" evidence="2">
    <location>
        <begin position="235"/>
        <end position="262"/>
    </location>
</feature>